<dbReference type="CDD" id="cd17321">
    <property type="entry name" value="MFS_MMR_MDR_like"/>
    <property type="match status" value="1"/>
</dbReference>
<feature type="transmembrane region" description="Helical" evidence="5">
    <location>
        <begin position="346"/>
        <end position="367"/>
    </location>
</feature>
<evidence type="ECO:0000256" key="5">
    <source>
        <dbReference type="SAM" id="Phobius"/>
    </source>
</evidence>
<evidence type="ECO:0000313" key="7">
    <source>
        <dbReference type="EMBL" id="PZP89244.1"/>
    </source>
</evidence>
<sequence length="522" mass="55383">MSKKRIQPQQRNEAWKAFSVVMAAGFVGLLSVSIVNVALPSIEKSLHATPTQFQWIVAGYAVAFGLLLVPSGRFGDVLGRRPVFLFGSLLFMLTSLACGFSTSAGVLVVMRVLQGIGASVTTPQVIGFIQELFQGRERAHAFGIFGMVVSISSAIGPALGGALVSGLGPDWGWRSVFLVNIPFSIFILVMGPKLLPAGQKREKGSKLNLDSVGLVLMALGVLALMLPFILATDPSYGVAHAPWYFIGVGLLFGALFTSWELWRESNNHEVVMPRSLMKNQGFTLGSAVSTGFFAGWTGLFVVLTLYLQEGIGMAAWIAGLLQVPLALMGAYGSQRSATWMARCGRWLVFIGLISTMVGLALMIGSAVLLPEKFVWLGILIGGAIAGFGSGITISPNQTFALTEVPVEQGGAAGGVLQTMQRIGSSIGIAGVTLVFFSTCYNDSLAGYTHAFALSMSLVIGLMALGALFGLADALRNDGREELMAMETPEPVEVDSYVDTRCIWSLGSPLRGSAAALWHTVTI</sequence>
<dbReference type="RefSeq" id="WP_303678691.1">
    <property type="nucleotide sequence ID" value="NZ_QFOZ01000003.1"/>
</dbReference>
<dbReference type="InterPro" id="IPR011701">
    <property type="entry name" value="MFS"/>
</dbReference>
<feature type="transmembrane region" description="Helical" evidence="5">
    <location>
        <begin position="83"/>
        <end position="102"/>
    </location>
</feature>
<comment type="caution">
    <text evidence="7">The sequence shown here is derived from an EMBL/GenBank/DDBJ whole genome shotgun (WGS) entry which is preliminary data.</text>
</comment>
<dbReference type="InterPro" id="IPR036259">
    <property type="entry name" value="MFS_trans_sf"/>
</dbReference>
<feature type="transmembrane region" description="Helical" evidence="5">
    <location>
        <begin position="171"/>
        <end position="191"/>
    </location>
</feature>
<evidence type="ECO:0000256" key="1">
    <source>
        <dbReference type="ARBA" id="ARBA00004651"/>
    </source>
</evidence>
<dbReference type="PROSITE" id="PS50850">
    <property type="entry name" value="MFS"/>
    <property type="match status" value="1"/>
</dbReference>
<feature type="domain" description="Major facilitator superfamily (MFS) profile" evidence="6">
    <location>
        <begin position="17"/>
        <end position="477"/>
    </location>
</feature>
<feature type="transmembrane region" description="Helical" evidence="5">
    <location>
        <begin position="108"/>
        <end position="129"/>
    </location>
</feature>
<dbReference type="PANTHER" id="PTHR42718">
    <property type="entry name" value="MAJOR FACILITATOR SUPERFAMILY MULTIDRUG TRANSPORTER MFSC"/>
    <property type="match status" value="1"/>
</dbReference>
<evidence type="ECO:0000256" key="4">
    <source>
        <dbReference type="ARBA" id="ARBA00023136"/>
    </source>
</evidence>
<dbReference type="PRINTS" id="PR01036">
    <property type="entry name" value="TCRTETB"/>
</dbReference>
<feature type="transmembrane region" description="Helical" evidence="5">
    <location>
        <begin position="422"/>
        <end position="438"/>
    </location>
</feature>
<feature type="transmembrane region" description="Helical" evidence="5">
    <location>
        <begin position="141"/>
        <end position="165"/>
    </location>
</feature>
<evidence type="ECO:0000313" key="8">
    <source>
        <dbReference type="Proteomes" id="UP000248606"/>
    </source>
</evidence>
<gene>
    <name evidence="7" type="ORF">DI579_03300</name>
</gene>
<feature type="transmembrane region" description="Helical" evidence="5">
    <location>
        <begin position="53"/>
        <end position="71"/>
    </location>
</feature>
<evidence type="ECO:0000256" key="3">
    <source>
        <dbReference type="ARBA" id="ARBA00022989"/>
    </source>
</evidence>
<feature type="transmembrane region" description="Helical" evidence="5">
    <location>
        <begin position="450"/>
        <end position="471"/>
    </location>
</feature>
<keyword evidence="4 5" id="KW-0472">Membrane</keyword>
<dbReference type="EMBL" id="QFOZ01000003">
    <property type="protein sequence ID" value="PZP89244.1"/>
    <property type="molecule type" value="Genomic_DNA"/>
</dbReference>
<accession>A0A2W5IFY3</accession>
<dbReference type="SUPFAM" id="SSF103473">
    <property type="entry name" value="MFS general substrate transporter"/>
    <property type="match status" value="1"/>
</dbReference>
<name>A0A2W5IFY3_9ACTN</name>
<feature type="transmembrane region" description="Helical" evidence="5">
    <location>
        <begin position="373"/>
        <end position="393"/>
    </location>
</feature>
<evidence type="ECO:0000259" key="6">
    <source>
        <dbReference type="PROSITE" id="PS50850"/>
    </source>
</evidence>
<dbReference type="PANTHER" id="PTHR42718:SF39">
    <property type="entry name" value="ACTINORHODIN TRANSPORTER-RELATED"/>
    <property type="match status" value="1"/>
</dbReference>
<feature type="transmembrane region" description="Helical" evidence="5">
    <location>
        <begin position="243"/>
        <end position="262"/>
    </location>
</feature>
<protein>
    <submittedName>
        <fullName evidence="7">MFS transporter</fullName>
    </submittedName>
</protein>
<dbReference type="InterPro" id="IPR020846">
    <property type="entry name" value="MFS_dom"/>
</dbReference>
<dbReference type="GO" id="GO:0022857">
    <property type="term" value="F:transmembrane transporter activity"/>
    <property type="evidence" value="ECO:0007669"/>
    <property type="project" value="InterPro"/>
</dbReference>
<dbReference type="Pfam" id="PF07690">
    <property type="entry name" value="MFS_1"/>
    <property type="match status" value="1"/>
</dbReference>
<reference evidence="7 8" key="1">
    <citation type="submission" date="2017-08" db="EMBL/GenBank/DDBJ databases">
        <title>Infants hospitalized years apart are colonized by the same room-sourced microbial strains.</title>
        <authorList>
            <person name="Brooks B."/>
            <person name="Olm M.R."/>
            <person name="Firek B.A."/>
            <person name="Baker R."/>
            <person name="Thomas B.C."/>
            <person name="Morowitz M.J."/>
            <person name="Banfield J.F."/>
        </authorList>
    </citation>
    <scope>NUCLEOTIDE SEQUENCE [LARGE SCALE GENOMIC DNA]</scope>
    <source>
        <strain evidence="7">S2_006_000_R1_57</strain>
    </source>
</reference>
<dbReference type="Gene3D" id="1.20.1250.20">
    <property type="entry name" value="MFS general substrate transporter like domains"/>
    <property type="match status" value="1"/>
</dbReference>
<evidence type="ECO:0000256" key="2">
    <source>
        <dbReference type="ARBA" id="ARBA00022692"/>
    </source>
</evidence>
<feature type="transmembrane region" description="Helical" evidence="5">
    <location>
        <begin position="282"/>
        <end position="307"/>
    </location>
</feature>
<dbReference type="GO" id="GO:0005886">
    <property type="term" value="C:plasma membrane"/>
    <property type="evidence" value="ECO:0007669"/>
    <property type="project" value="UniProtKB-SubCell"/>
</dbReference>
<organism evidence="7 8">
    <name type="scientific">Lawsonella clevelandensis</name>
    <dbReference type="NCBI Taxonomy" id="1528099"/>
    <lineage>
        <taxon>Bacteria</taxon>
        <taxon>Bacillati</taxon>
        <taxon>Actinomycetota</taxon>
        <taxon>Actinomycetes</taxon>
        <taxon>Mycobacteriales</taxon>
        <taxon>Lawsonellaceae</taxon>
        <taxon>Lawsonella</taxon>
    </lineage>
</organism>
<dbReference type="Gene3D" id="1.20.1720.10">
    <property type="entry name" value="Multidrug resistance protein D"/>
    <property type="match status" value="1"/>
</dbReference>
<feature type="transmembrane region" description="Helical" evidence="5">
    <location>
        <begin position="313"/>
        <end position="334"/>
    </location>
</feature>
<feature type="transmembrane region" description="Helical" evidence="5">
    <location>
        <begin position="212"/>
        <end position="231"/>
    </location>
</feature>
<comment type="subcellular location">
    <subcellularLocation>
        <location evidence="1">Cell membrane</location>
        <topology evidence="1">Multi-pass membrane protein</topology>
    </subcellularLocation>
</comment>
<feature type="transmembrane region" description="Helical" evidence="5">
    <location>
        <begin position="20"/>
        <end position="41"/>
    </location>
</feature>
<keyword evidence="3 5" id="KW-1133">Transmembrane helix</keyword>
<keyword evidence="2 5" id="KW-0812">Transmembrane</keyword>
<proteinExistence type="predicted"/>
<dbReference type="AlphaFoldDB" id="A0A2W5IFY3"/>
<dbReference type="Proteomes" id="UP000248606">
    <property type="component" value="Unassembled WGS sequence"/>
</dbReference>